<gene>
    <name evidence="3" type="ORF">NQ314_019880</name>
</gene>
<evidence type="ECO:0000313" key="3">
    <source>
        <dbReference type="EMBL" id="KAJ8927638.1"/>
    </source>
</evidence>
<dbReference type="PROSITE" id="PS51497">
    <property type="entry name" value="UMA"/>
    <property type="match status" value="1"/>
</dbReference>
<feature type="coiled-coil region" evidence="1">
    <location>
        <begin position="77"/>
        <end position="104"/>
    </location>
</feature>
<evidence type="ECO:0000259" key="2">
    <source>
        <dbReference type="PROSITE" id="PS51497"/>
    </source>
</evidence>
<keyword evidence="4" id="KW-1185">Reference proteome</keyword>
<feature type="domain" description="UMA" evidence="2">
    <location>
        <begin position="14"/>
        <end position="63"/>
    </location>
</feature>
<dbReference type="InterPro" id="IPR023340">
    <property type="entry name" value="UMA"/>
</dbReference>
<sequence>MSSKQGHESLESYTDNIRVKISESYKPPPRINVPMTYAQRLTLNKQIQDNMPNYEFLLEKAVVEKMKEWRAARTTISEDKKAKLEKVKQELKKKELERIEQEKLDEVEVKTVDETVTVPNNDFNPTSSNVAFAGGTTIDHSYANYTTNSSILLPTQVGANYSNILTPIPLNNCVNQQYNCKPVDKSPFNLSDFENDTSSPFDNMELKSINDMEELAQVLKSEETKYKINTPIYQPYQSAQPTSSAHLQPNYPNYVGYSTYNIPNSTSYIQQVASDYSHTNGYYYPPDVTQNQTFHSPYVYSKPSNTDYNYTHSAPLVETKNRINSHLDNILTNPSYIRDNAIPQTSRPKSTEAIMNNRTDAKTEELDDPYNLLPKSQQDLCRSITSMGFPLSRVARTCKLLGDDHKKVAIRWMGDSSKYDSFEPVHLCSIKQIQISYKCDVMSTS</sequence>
<dbReference type="GO" id="GO:0043162">
    <property type="term" value="P:ubiquitin-dependent protein catabolic process via the multivesicular body sorting pathway"/>
    <property type="evidence" value="ECO:0007669"/>
    <property type="project" value="InterPro"/>
</dbReference>
<reference evidence="3" key="1">
    <citation type="journal article" date="2023" name="Insect Mol. Biol.">
        <title>Genome sequencing provides insights into the evolution of gene families encoding plant cell wall-degrading enzymes in longhorned beetles.</title>
        <authorList>
            <person name="Shin N.R."/>
            <person name="Okamura Y."/>
            <person name="Kirsch R."/>
            <person name="Pauchet Y."/>
        </authorList>
    </citation>
    <scope>NUCLEOTIDE SEQUENCE</scope>
    <source>
        <strain evidence="3">RBIC_L_NR</strain>
    </source>
</reference>
<comment type="caution">
    <text evidence="3">The sequence shown here is derived from an EMBL/GenBank/DDBJ whole genome shotgun (WGS) entry which is preliminary data.</text>
</comment>
<name>A0AAV8WM67_9CUCU</name>
<evidence type="ECO:0000313" key="4">
    <source>
        <dbReference type="Proteomes" id="UP001162156"/>
    </source>
</evidence>
<dbReference type="GO" id="GO:0000813">
    <property type="term" value="C:ESCRT I complex"/>
    <property type="evidence" value="ECO:0007669"/>
    <property type="project" value="InterPro"/>
</dbReference>
<proteinExistence type="predicted"/>
<dbReference type="EMBL" id="JANEYF010005576">
    <property type="protein sequence ID" value="KAJ8927638.1"/>
    <property type="molecule type" value="Genomic_DNA"/>
</dbReference>
<keyword evidence="1" id="KW-0175">Coiled coil</keyword>
<accession>A0AAV8WM67</accession>
<dbReference type="GO" id="GO:0043130">
    <property type="term" value="F:ubiquitin binding"/>
    <property type="evidence" value="ECO:0007669"/>
    <property type="project" value="InterPro"/>
</dbReference>
<dbReference type="AlphaFoldDB" id="A0AAV8WM67"/>
<evidence type="ECO:0000256" key="1">
    <source>
        <dbReference type="SAM" id="Coils"/>
    </source>
</evidence>
<organism evidence="3 4">
    <name type="scientific">Rhamnusium bicolor</name>
    <dbReference type="NCBI Taxonomy" id="1586634"/>
    <lineage>
        <taxon>Eukaryota</taxon>
        <taxon>Metazoa</taxon>
        <taxon>Ecdysozoa</taxon>
        <taxon>Arthropoda</taxon>
        <taxon>Hexapoda</taxon>
        <taxon>Insecta</taxon>
        <taxon>Pterygota</taxon>
        <taxon>Neoptera</taxon>
        <taxon>Endopterygota</taxon>
        <taxon>Coleoptera</taxon>
        <taxon>Polyphaga</taxon>
        <taxon>Cucujiformia</taxon>
        <taxon>Chrysomeloidea</taxon>
        <taxon>Cerambycidae</taxon>
        <taxon>Lepturinae</taxon>
        <taxon>Rhagiini</taxon>
        <taxon>Rhamnusium</taxon>
    </lineage>
</organism>
<dbReference type="PANTHER" id="PTHR15960">
    <property type="entry name" value="LD44032P"/>
    <property type="match status" value="1"/>
</dbReference>
<dbReference type="PANTHER" id="PTHR15960:SF5">
    <property type="entry name" value="LD44032P"/>
    <property type="match status" value="1"/>
</dbReference>
<protein>
    <recommendedName>
        <fullName evidence="2">UMA domain-containing protein</fullName>
    </recommendedName>
</protein>
<dbReference type="Proteomes" id="UP001162156">
    <property type="component" value="Unassembled WGS sequence"/>
</dbReference>
<dbReference type="InterPro" id="IPR038870">
    <property type="entry name" value="UBAP1"/>
</dbReference>